<evidence type="ECO:0008006" key="4">
    <source>
        <dbReference type="Google" id="ProtNLM"/>
    </source>
</evidence>
<dbReference type="STRING" id="913774.A0A0C3GTA7"/>
<dbReference type="EMBL" id="KN832879">
    <property type="protein sequence ID" value="KIM99275.1"/>
    <property type="molecule type" value="Genomic_DNA"/>
</dbReference>
<proteinExistence type="predicted"/>
<sequence>MFVSIIIFLSQLSLIVSAQNDTLGIGHGYLTLETDLFYVELVKDSQTLASLRPKSLSSFDFSPFDYLYLRCDNGNYHVGDITFRYRNSGGTAWTDGNTASARHPVTAIANSGGLAAANIAPTFSRSIPFNITRQWGTDASGALTLSVEIKNIRSSSVELGSFGFPMEFNSIFTNRDNTEDVCSLTDPNIGMDGGFVRVTALNGTGPVLLITPIGSTPFEAWRFLTEDGSSILAYQSQTFEGFYSWEVLTAAYAENEWSDVQPWNAPNSKTLQPGESLTFGLKFSLASDVRDIDNAVSATGIPSAVGVPGFIIPQDMDAKLYLYYAESVSSITFDPIDAFTITSVSNHSTDSGLVYSLQPSASVWGRVRASIRYTDGSLQTVHYYITKSAPQTIASLGNFLTTSQVFTDTSDPFGRALSIISYDRSINQPVLQEQRVWIAGLSDEAGAGSWLAAAMKQAAQPNADEVATLDEFIDTVLFKTLQLEDYSVRKSIFYYDPAALPNYAYNASITWGNWWSWDKQDAYLTDRAYDYVHVTAAYWALYRVARYYSSITTKQTWDWYLMQSYKTILYCTATDSNGNFIVGYADVGLMGETVVGQLLLDLQREGYTSEAASLESQMKVRADIWNAAAVPFGSEQAWDSTAQEGVYYWSKYFNYTDTVTKTINSILGYMPTANHWGWNGNARRYWDNVYGGKLMRIERQIHHYGSGLNALPMLDWFQHNPTDIYLLRVGYGGNSGPLSNIDEEGFASASFHSWPDTLAWDAYSGDYGPNFSGLVMGAGTYIVTTDELGTVAFGGNVLVNANGSIEVSPRDAVRRKIYLAQYGILVTVDSGSIEVLVVDPNTNQITVSIAERIPAIPSAAIADYTILRVGKVVQVGSTGTIKMVTSGLSQERGGWYVPLSSEVVKIDISF</sequence>
<protein>
    <recommendedName>
        <fullName evidence="4">Glycoside hydrolase family 43 protein</fullName>
    </recommendedName>
</protein>
<dbReference type="HOGENOM" id="CLU_015362_0_0_1"/>
<gene>
    <name evidence="2" type="ORF">OIDMADRAFT_166895</name>
</gene>
<keyword evidence="1" id="KW-0732">Signal</keyword>
<reference evidence="3" key="2">
    <citation type="submission" date="2015-01" db="EMBL/GenBank/DDBJ databases">
        <title>Evolutionary Origins and Diversification of the Mycorrhizal Mutualists.</title>
        <authorList>
            <consortium name="DOE Joint Genome Institute"/>
            <consortium name="Mycorrhizal Genomics Consortium"/>
            <person name="Kohler A."/>
            <person name="Kuo A."/>
            <person name="Nagy L.G."/>
            <person name="Floudas D."/>
            <person name="Copeland A."/>
            <person name="Barry K.W."/>
            <person name="Cichocki N."/>
            <person name="Veneault-Fourrey C."/>
            <person name="LaButti K."/>
            <person name="Lindquist E.A."/>
            <person name="Lipzen A."/>
            <person name="Lundell T."/>
            <person name="Morin E."/>
            <person name="Murat C."/>
            <person name="Riley R."/>
            <person name="Ohm R."/>
            <person name="Sun H."/>
            <person name="Tunlid A."/>
            <person name="Henrissat B."/>
            <person name="Grigoriev I.V."/>
            <person name="Hibbett D.S."/>
            <person name="Martin F."/>
        </authorList>
    </citation>
    <scope>NUCLEOTIDE SEQUENCE [LARGE SCALE GENOMIC DNA]</scope>
    <source>
        <strain evidence="3">Zn</strain>
    </source>
</reference>
<evidence type="ECO:0000313" key="2">
    <source>
        <dbReference type="EMBL" id="KIM99275.1"/>
    </source>
</evidence>
<keyword evidence="3" id="KW-1185">Reference proteome</keyword>
<accession>A0A0C3GTA7</accession>
<dbReference type="Proteomes" id="UP000054321">
    <property type="component" value="Unassembled WGS sequence"/>
</dbReference>
<name>A0A0C3GTA7_OIDMZ</name>
<reference evidence="2 3" key="1">
    <citation type="submission" date="2014-04" db="EMBL/GenBank/DDBJ databases">
        <authorList>
            <consortium name="DOE Joint Genome Institute"/>
            <person name="Kuo A."/>
            <person name="Martino E."/>
            <person name="Perotto S."/>
            <person name="Kohler A."/>
            <person name="Nagy L.G."/>
            <person name="Floudas D."/>
            <person name="Copeland A."/>
            <person name="Barry K.W."/>
            <person name="Cichocki N."/>
            <person name="Veneault-Fourrey C."/>
            <person name="LaButti K."/>
            <person name="Lindquist E.A."/>
            <person name="Lipzen A."/>
            <person name="Lundell T."/>
            <person name="Morin E."/>
            <person name="Murat C."/>
            <person name="Sun H."/>
            <person name="Tunlid A."/>
            <person name="Henrissat B."/>
            <person name="Grigoriev I.V."/>
            <person name="Hibbett D.S."/>
            <person name="Martin F."/>
            <person name="Nordberg H.P."/>
            <person name="Cantor M.N."/>
            <person name="Hua S.X."/>
        </authorList>
    </citation>
    <scope>NUCLEOTIDE SEQUENCE [LARGE SCALE GENOMIC DNA]</scope>
    <source>
        <strain evidence="2 3">Zn</strain>
    </source>
</reference>
<feature type="chain" id="PRO_5002164921" description="Glycoside hydrolase family 43 protein" evidence="1">
    <location>
        <begin position="19"/>
        <end position="910"/>
    </location>
</feature>
<evidence type="ECO:0000256" key="1">
    <source>
        <dbReference type="SAM" id="SignalP"/>
    </source>
</evidence>
<dbReference type="InParanoid" id="A0A0C3GTA7"/>
<evidence type="ECO:0000313" key="3">
    <source>
        <dbReference type="Proteomes" id="UP000054321"/>
    </source>
</evidence>
<dbReference type="InterPro" id="IPR043750">
    <property type="entry name" value="DUF5695"/>
</dbReference>
<organism evidence="2 3">
    <name type="scientific">Oidiodendron maius (strain Zn)</name>
    <dbReference type="NCBI Taxonomy" id="913774"/>
    <lineage>
        <taxon>Eukaryota</taxon>
        <taxon>Fungi</taxon>
        <taxon>Dikarya</taxon>
        <taxon>Ascomycota</taxon>
        <taxon>Pezizomycotina</taxon>
        <taxon>Leotiomycetes</taxon>
        <taxon>Leotiomycetes incertae sedis</taxon>
        <taxon>Myxotrichaceae</taxon>
        <taxon>Oidiodendron</taxon>
    </lineage>
</organism>
<dbReference type="Pfam" id="PF18951">
    <property type="entry name" value="DUF5695"/>
    <property type="match status" value="1"/>
</dbReference>
<dbReference type="AlphaFoldDB" id="A0A0C3GTA7"/>
<feature type="signal peptide" evidence="1">
    <location>
        <begin position="1"/>
        <end position="18"/>
    </location>
</feature>
<dbReference type="OrthoDB" id="2730619at2759"/>